<evidence type="ECO:0000313" key="4">
    <source>
        <dbReference type="EMBL" id="KAK6530277.1"/>
    </source>
</evidence>
<accession>A0AAV9WYT6</accession>
<comment type="caution">
    <text evidence="4">The sequence shown here is derived from an EMBL/GenBank/DDBJ whole genome shotgun (WGS) entry which is preliminary data.</text>
</comment>
<keyword evidence="3" id="KW-0732">Signal</keyword>
<proteinExistence type="predicted"/>
<keyword evidence="1" id="KW-0175">Coiled coil</keyword>
<dbReference type="EMBL" id="JAVHJO010000013">
    <property type="protein sequence ID" value="KAK6530277.1"/>
    <property type="molecule type" value="Genomic_DNA"/>
</dbReference>
<reference evidence="4 5" key="1">
    <citation type="submission" date="2019-10" db="EMBL/GenBank/DDBJ databases">
        <authorList>
            <person name="Palmer J.M."/>
        </authorList>
    </citation>
    <scope>NUCLEOTIDE SEQUENCE [LARGE SCALE GENOMIC DNA]</scope>
    <source>
        <strain evidence="4 5">TWF694</strain>
    </source>
</reference>
<gene>
    <name evidence="4" type="ORF">TWF694_003639</name>
</gene>
<evidence type="ECO:0000256" key="2">
    <source>
        <dbReference type="SAM" id="MobiDB-lite"/>
    </source>
</evidence>
<organism evidence="4 5">
    <name type="scientific">Orbilia ellipsospora</name>
    <dbReference type="NCBI Taxonomy" id="2528407"/>
    <lineage>
        <taxon>Eukaryota</taxon>
        <taxon>Fungi</taxon>
        <taxon>Dikarya</taxon>
        <taxon>Ascomycota</taxon>
        <taxon>Pezizomycotina</taxon>
        <taxon>Orbiliomycetes</taxon>
        <taxon>Orbiliales</taxon>
        <taxon>Orbiliaceae</taxon>
        <taxon>Orbilia</taxon>
    </lineage>
</organism>
<feature type="compositionally biased region" description="Polar residues" evidence="2">
    <location>
        <begin position="292"/>
        <end position="302"/>
    </location>
</feature>
<dbReference type="Proteomes" id="UP001365542">
    <property type="component" value="Unassembled WGS sequence"/>
</dbReference>
<sequence>MTNLSSPCSSAFLWILFSFSTVQAYVWGQVDTNTRPEVFNEGWRPSWRGAEYLGKCMSTQGNAGKLHSFGIITGILAGRNGDEVKEDHNAQGFVFYKSKDCSADGTDQLIVIRTKRDVVANNNSKTLYRGVQVFDMDLINPGVKMEEYNSYEEIGPSSEEWRWIKEAEIPDTEGMMIVYEPTSNGAPVGKWERSVRTPTRQESWPLFNDILVGKLDTVVDKLRVMLQEIVKRRQPPLLSRVLDQPGLGYPGAMNLASGGGIVNSGQGYNGGNANQNSERQEQPQLEQGIRPTRNSSPSNQGMNARPGQVPQRRPSPGSDSQGRPIPGMPSLTFNQGPMVQQNRSPTQQNSQSRQPGRTELLQGVQLDPKDPNHARLMMLLKEKQQRERDLDDTQQKIAQQQALYEQQKLQQQKLLYLQRQQQQQQLQDPIFPNPSRVQVTRLNDLLTAPRFGGSKEPAQTTIKEEQIQIPQPPTNDENRMQEEDVPEPLPQSQAIEEQIVPPQAQNQAIEEELPPENAVEFKWESGTIPEEGPPGTYNQLFGQELEQLPYPGPRRILEINTMMDPLVEELYGDVRDTLNFPIRGWRGVPTSPTLKTQDIYNNVNAFDAPAALDKMETLLDEFFENPPTLIEEMRPYIPYNPAAVWPNSLMPPPELPTLGRYEAPLAEPGSVREIGIEEQEHFPKFFDPAAVAGDMEEEFFNSDTAEDRVDMLDFSGLASRRLTTADRLFQNWRYKGIPILGNLQELPDSYYDPRWTAIEETGRDMVMKTIEDWKKYYYEQFKPVDEAYLETVRDLREQFDELSAQRTAAVAGIEKARLAAEKSKVPKKKIALQEKQAELTREVRGIHTQLENILAERRREDKSRDQALKKFEGLFKIKSDDLKVRFTVWRDLAVYNIARSQNKLMAEFKKDGGSGSGGLGGEQ</sequence>
<feature type="signal peptide" evidence="3">
    <location>
        <begin position="1"/>
        <end position="24"/>
    </location>
</feature>
<feature type="region of interest" description="Disordered" evidence="2">
    <location>
        <begin position="266"/>
        <end position="356"/>
    </location>
</feature>
<evidence type="ECO:0000256" key="3">
    <source>
        <dbReference type="SAM" id="SignalP"/>
    </source>
</evidence>
<feature type="chain" id="PRO_5043653836" evidence="3">
    <location>
        <begin position="25"/>
        <end position="923"/>
    </location>
</feature>
<feature type="region of interest" description="Disordered" evidence="2">
    <location>
        <begin position="448"/>
        <end position="483"/>
    </location>
</feature>
<name>A0AAV9WYT6_9PEZI</name>
<dbReference type="AlphaFoldDB" id="A0AAV9WYT6"/>
<protein>
    <submittedName>
        <fullName evidence="4">Uncharacterized protein</fullName>
    </submittedName>
</protein>
<evidence type="ECO:0000313" key="5">
    <source>
        <dbReference type="Proteomes" id="UP001365542"/>
    </source>
</evidence>
<evidence type="ECO:0000256" key="1">
    <source>
        <dbReference type="SAM" id="Coils"/>
    </source>
</evidence>
<feature type="compositionally biased region" description="Polar residues" evidence="2">
    <location>
        <begin position="331"/>
        <end position="355"/>
    </location>
</feature>
<keyword evidence="5" id="KW-1185">Reference proteome</keyword>
<feature type="coiled-coil region" evidence="1">
    <location>
        <begin position="376"/>
        <end position="410"/>
    </location>
</feature>